<proteinExistence type="predicted"/>
<dbReference type="InterPro" id="IPR006600">
    <property type="entry name" value="HTH_CenpB_DNA-bd_dom"/>
</dbReference>
<evidence type="ECO:0000259" key="3">
    <source>
        <dbReference type="Pfam" id="PF03221"/>
    </source>
</evidence>
<comment type="caution">
    <text evidence="4">The sequence shown here is derived from an EMBL/GenBank/DDBJ whole genome shotgun (WGS) entry which is preliminary data.</text>
</comment>
<dbReference type="SUPFAM" id="SSF46689">
    <property type="entry name" value="Homeodomain-like"/>
    <property type="match status" value="1"/>
</dbReference>
<evidence type="ECO:0000313" key="4">
    <source>
        <dbReference type="EMBL" id="KAK9711001.1"/>
    </source>
</evidence>
<dbReference type="GO" id="GO:0005634">
    <property type="term" value="C:nucleus"/>
    <property type="evidence" value="ECO:0007669"/>
    <property type="project" value="UniProtKB-SubCell"/>
</dbReference>
<dbReference type="GO" id="GO:0003677">
    <property type="term" value="F:DNA binding"/>
    <property type="evidence" value="ECO:0007669"/>
    <property type="project" value="UniProtKB-KW"/>
</dbReference>
<dbReference type="EMBL" id="JASPKY010000286">
    <property type="protein sequence ID" value="KAK9711001.1"/>
    <property type="molecule type" value="Genomic_DNA"/>
</dbReference>
<keyword evidence="5" id="KW-1185">Reference proteome</keyword>
<dbReference type="Proteomes" id="UP001458880">
    <property type="component" value="Unassembled WGS sequence"/>
</dbReference>
<evidence type="ECO:0000256" key="2">
    <source>
        <dbReference type="ARBA" id="ARBA00023125"/>
    </source>
</evidence>
<keyword evidence="2" id="KW-0238">DNA-binding</keyword>
<evidence type="ECO:0000256" key="1">
    <source>
        <dbReference type="ARBA" id="ARBA00004123"/>
    </source>
</evidence>
<accession>A0AAW1K0V6</accession>
<feature type="domain" description="HTH CENPB-type" evidence="3">
    <location>
        <begin position="22"/>
        <end position="64"/>
    </location>
</feature>
<dbReference type="Pfam" id="PF03221">
    <property type="entry name" value="HTH_Tnp_Tc5"/>
    <property type="match status" value="1"/>
</dbReference>
<protein>
    <recommendedName>
        <fullName evidence="3">HTH CENPB-type domain-containing protein</fullName>
    </recommendedName>
</protein>
<reference evidence="4 5" key="1">
    <citation type="journal article" date="2024" name="BMC Genomics">
        <title>De novo assembly and annotation of Popillia japonica's genome with initial clues to its potential as an invasive pest.</title>
        <authorList>
            <person name="Cucini C."/>
            <person name="Boschi S."/>
            <person name="Funari R."/>
            <person name="Cardaioli E."/>
            <person name="Iannotti N."/>
            <person name="Marturano G."/>
            <person name="Paoli F."/>
            <person name="Bruttini M."/>
            <person name="Carapelli A."/>
            <person name="Frati F."/>
            <person name="Nardi F."/>
        </authorList>
    </citation>
    <scope>NUCLEOTIDE SEQUENCE [LARGE SCALE GENOMIC DNA]</scope>
    <source>
        <strain evidence="4">DMR45628</strain>
    </source>
</reference>
<dbReference type="Gene3D" id="1.10.10.60">
    <property type="entry name" value="Homeodomain-like"/>
    <property type="match status" value="1"/>
</dbReference>
<dbReference type="AlphaFoldDB" id="A0AAW1K0V6"/>
<sequence>MSFIQNTFSEPGKRRTLRKAEYPRMEAELYSWFVKQRSKHVVISSEILAEKAKHLYMKHYGNDKFIAKPELEDSEDCIPLSVLREESGQKETEDIATMLNNLVQSDDHVTELEVNELIDGNIDHLHADDDSLSEEEYEATDSQNLVKHEDALNSLNICLQWTEENITTINEIIALRRLKEEVTNRIFKKKCMQTKIMHFWK</sequence>
<gene>
    <name evidence="4" type="ORF">QE152_g25704</name>
</gene>
<organism evidence="4 5">
    <name type="scientific">Popillia japonica</name>
    <name type="common">Japanese beetle</name>
    <dbReference type="NCBI Taxonomy" id="7064"/>
    <lineage>
        <taxon>Eukaryota</taxon>
        <taxon>Metazoa</taxon>
        <taxon>Ecdysozoa</taxon>
        <taxon>Arthropoda</taxon>
        <taxon>Hexapoda</taxon>
        <taxon>Insecta</taxon>
        <taxon>Pterygota</taxon>
        <taxon>Neoptera</taxon>
        <taxon>Endopterygota</taxon>
        <taxon>Coleoptera</taxon>
        <taxon>Polyphaga</taxon>
        <taxon>Scarabaeiformia</taxon>
        <taxon>Scarabaeidae</taxon>
        <taxon>Rutelinae</taxon>
        <taxon>Popillia</taxon>
    </lineage>
</organism>
<evidence type="ECO:0000313" key="5">
    <source>
        <dbReference type="Proteomes" id="UP001458880"/>
    </source>
</evidence>
<dbReference type="InterPro" id="IPR009057">
    <property type="entry name" value="Homeodomain-like_sf"/>
</dbReference>
<name>A0AAW1K0V6_POPJA</name>
<comment type="subcellular location">
    <subcellularLocation>
        <location evidence="1">Nucleus</location>
    </subcellularLocation>
</comment>